<name>A0A4U9D8J6_RAOTE</name>
<protein>
    <submittedName>
        <fullName evidence="2">Uncharacterized protein</fullName>
    </submittedName>
</protein>
<proteinExistence type="predicted"/>
<sequence>MITHHEGELTGGRSADDQLPGKYPLTDRLMAAFDAAYYLLNGGVAYLPRRLFEGGDADARQLRPLQLVKPEQADIASPNQVNSLQRACDLQRQGAVGGDNRFAHPAMAGVKTGAARCPASRRR</sequence>
<reference evidence="2 3" key="1">
    <citation type="submission" date="2019-04" db="EMBL/GenBank/DDBJ databases">
        <authorList>
            <consortium name="Pathogen Informatics"/>
        </authorList>
    </citation>
    <scope>NUCLEOTIDE SEQUENCE [LARGE SCALE GENOMIC DNA]</scope>
    <source>
        <strain evidence="2 3">NCTC9185</strain>
    </source>
</reference>
<evidence type="ECO:0000256" key="1">
    <source>
        <dbReference type="SAM" id="MobiDB-lite"/>
    </source>
</evidence>
<dbReference type="Proteomes" id="UP000339249">
    <property type="component" value="Unassembled WGS sequence"/>
</dbReference>
<feature type="region of interest" description="Disordered" evidence="1">
    <location>
        <begin position="1"/>
        <end position="21"/>
    </location>
</feature>
<accession>A0A4U9D8J6</accession>
<gene>
    <name evidence="2" type="ORF">NCTC9185_04500</name>
</gene>
<organism evidence="2 3">
    <name type="scientific">Raoultella terrigena</name>
    <name type="common">Klebsiella terrigena</name>
    <dbReference type="NCBI Taxonomy" id="577"/>
    <lineage>
        <taxon>Bacteria</taxon>
        <taxon>Pseudomonadati</taxon>
        <taxon>Pseudomonadota</taxon>
        <taxon>Gammaproteobacteria</taxon>
        <taxon>Enterobacterales</taxon>
        <taxon>Enterobacteriaceae</taxon>
        <taxon>Klebsiella/Raoultella group</taxon>
        <taxon>Raoultella</taxon>
    </lineage>
</organism>
<dbReference type="EMBL" id="CABDVU010000001">
    <property type="protein sequence ID" value="VTN12518.1"/>
    <property type="molecule type" value="Genomic_DNA"/>
</dbReference>
<evidence type="ECO:0000313" key="2">
    <source>
        <dbReference type="EMBL" id="VTN12518.1"/>
    </source>
</evidence>
<evidence type="ECO:0000313" key="3">
    <source>
        <dbReference type="Proteomes" id="UP000339249"/>
    </source>
</evidence>
<dbReference type="AlphaFoldDB" id="A0A4U9D8J6"/>